<protein>
    <submittedName>
        <fullName evidence="1">Uncharacterized protein</fullName>
    </submittedName>
</protein>
<evidence type="ECO:0000313" key="1">
    <source>
        <dbReference type="EMBL" id="MBA6145799.1"/>
    </source>
</evidence>
<dbReference type="RefSeq" id="WP_182334133.1">
    <property type="nucleotide sequence ID" value="NZ_JACGCZ010000091.1"/>
</dbReference>
<organism evidence="1 2">
    <name type="scientific">Pseudomonas juntendi</name>
    <dbReference type="NCBI Taxonomy" id="2666183"/>
    <lineage>
        <taxon>Bacteria</taxon>
        <taxon>Pseudomonadati</taxon>
        <taxon>Pseudomonadota</taxon>
        <taxon>Gammaproteobacteria</taxon>
        <taxon>Pseudomonadales</taxon>
        <taxon>Pseudomonadaceae</taxon>
        <taxon>Pseudomonas</taxon>
    </lineage>
</organism>
<dbReference type="AlphaFoldDB" id="A0A7W2QWU5"/>
<gene>
    <name evidence="1" type="ORF">H4B97_25565</name>
</gene>
<sequence length="58" mass="6974">MSNEYEHTRALGISFNAADFHSLNYHARKHKMPVKEFIEWAMRCYVKSMRAEEQKRAK</sequence>
<evidence type="ECO:0000313" key="2">
    <source>
        <dbReference type="Proteomes" id="UP000590738"/>
    </source>
</evidence>
<proteinExistence type="predicted"/>
<reference evidence="1 2" key="1">
    <citation type="submission" date="2020-07" db="EMBL/GenBank/DDBJ databases">
        <title>Diversity of carbapenemase encoding genes among Pseudomonas putida group clinical isolates in a tertiary Brazilian hospital.</title>
        <authorList>
            <person name="Alberto-Lei F."/>
            <person name="Nodari C.S."/>
            <person name="Streling A.P."/>
            <person name="Paulino J.T."/>
            <person name="Bessa-Neto F.O."/>
            <person name="Cayo R."/>
            <person name="Gales A.C."/>
        </authorList>
    </citation>
    <scope>NUCLEOTIDE SEQUENCE [LARGE SCALE GENOMIC DNA]</scope>
    <source>
        <strain evidence="1 2">12273</strain>
    </source>
</reference>
<name>A0A7W2QWU5_9PSED</name>
<dbReference type="Proteomes" id="UP000590738">
    <property type="component" value="Unassembled WGS sequence"/>
</dbReference>
<comment type="caution">
    <text evidence="1">The sequence shown here is derived from an EMBL/GenBank/DDBJ whole genome shotgun (WGS) entry which is preliminary data.</text>
</comment>
<dbReference type="EMBL" id="JACGCZ010000091">
    <property type="protein sequence ID" value="MBA6145799.1"/>
    <property type="molecule type" value="Genomic_DNA"/>
</dbReference>
<accession>A0A7W2QWU5</accession>